<dbReference type="EMBL" id="DF143046">
    <property type="protein sequence ID" value="GAA50444.1"/>
    <property type="molecule type" value="Genomic_DNA"/>
</dbReference>
<dbReference type="GO" id="GO:0008270">
    <property type="term" value="F:zinc ion binding"/>
    <property type="evidence" value="ECO:0007669"/>
    <property type="project" value="UniProtKB-KW"/>
</dbReference>
<sequence>MLLILETAKATKRWNHWFRTFETYLKIVESSKPDKLETLIYFVDPLVYDHIADHTDYESAIDTLRKLYVRPKNVIYARYLLQTYKQENGQEIDHFVRKLKSLAKFCEFKSVSATDYKDECVRDAIINGLATISIREKLLAQSELTLDQAYQLVRPIELAHKQSQAYVSNEPISCSTIPPISQDRELPVDLTTAAVKSTHTCYFCGYDTHPRPKCPIREDVCNLCGKRGHFRRVCRSKNTTEFHTSRTAKPNLSSLFVAAAATCLAHNIVTIEVNGIALRALVDTGSSCSFINSKVVKMHNWKIYPTFSVVTMAPTSLSCRTTGYVCVSVRYRDTSYNELKLFVMPNLCTDVLLGHDFLGLHNITKCRLESKLNLQWDFRSLVISRLITHLSGIAEDQRLHAAREFDADMSETLSEPPKHLKLNRTGQGDDYSNESRVCMYSTKSCNQQHLKQNVSSRFQTSVMLPDWRVNRSTQPGMICTQLKQSSFIIRTLSIDSKYTTQVRFYRTYMSNCGVHITPPGTAVYRACASTTNKHRLPHRPEFIIIIDSMTSVFNANASLPQNHDLFKSLIVKKRTKVDAEGT</sequence>
<dbReference type="SMART" id="SM00343">
    <property type="entry name" value="ZnF_C2HC"/>
    <property type="match status" value="2"/>
</dbReference>
<evidence type="ECO:0000313" key="4">
    <source>
        <dbReference type="Proteomes" id="UP000008909"/>
    </source>
</evidence>
<dbReference type="SUPFAM" id="SSF57756">
    <property type="entry name" value="Retrovirus zinc finger-like domains"/>
    <property type="match status" value="1"/>
</dbReference>
<dbReference type="Pfam" id="PF13975">
    <property type="entry name" value="gag-asp_proteas"/>
    <property type="match status" value="1"/>
</dbReference>
<dbReference type="InterPro" id="IPR001878">
    <property type="entry name" value="Znf_CCHC"/>
</dbReference>
<dbReference type="Gene3D" id="2.40.70.10">
    <property type="entry name" value="Acid Proteases"/>
    <property type="match status" value="1"/>
</dbReference>
<accession>G7YBW0</accession>
<dbReference type="InterPro" id="IPR036875">
    <property type="entry name" value="Znf_CCHC_sf"/>
</dbReference>
<name>G7YBW0_CLOSI</name>
<evidence type="ECO:0000313" key="3">
    <source>
        <dbReference type="EMBL" id="GAA50444.1"/>
    </source>
</evidence>
<dbReference type="InterPro" id="IPR021109">
    <property type="entry name" value="Peptidase_aspartic_dom_sf"/>
</dbReference>
<organism evidence="3 4">
    <name type="scientific">Clonorchis sinensis</name>
    <name type="common">Chinese liver fluke</name>
    <dbReference type="NCBI Taxonomy" id="79923"/>
    <lineage>
        <taxon>Eukaryota</taxon>
        <taxon>Metazoa</taxon>
        <taxon>Spiralia</taxon>
        <taxon>Lophotrochozoa</taxon>
        <taxon>Platyhelminthes</taxon>
        <taxon>Trematoda</taxon>
        <taxon>Digenea</taxon>
        <taxon>Opisthorchiida</taxon>
        <taxon>Opisthorchiata</taxon>
        <taxon>Opisthorchiidae</taxon>
        <taxon>Clonorchis</taxon>
    </lineage>
</organism>
<feature type="domain" description="CCHC-type" evidence="2">
    <location>
        <begin position="221"/>
        <end position="236"/>
    </location>
</feature>
<dbReference type="AlphaFoldDB" id="G7YBW0"/>
<protein>
    <recommendedName>
        <fullName evidence="2">CCHC-type domain-containing protein</fullName>
    </recommendedName>
</protein>
<dbReference type="Proteomes" id="UP000008909">
    <property type="component" value="Unassembled WGS sequence"/>
</dbReference>
<proteinExistence type="predicted"/>
<dbReference type="CDD" id="cd00303">
    <property type="entry name" value="retropepsin_like"/>
    <property type="match status" value="1"/>
</dbReference>
<dbReference type="GO" id="GO:0003676">
    <property type="term" value="F:nucleic acid binding"/>
    <property type="evidence" value="ECO:0007669"/>
    <property type="project" value="InterPro"/>
</dbReference>
<gene>
    <name evidence="3" type="ORF">CLF_104549</name>
</gene>
<reference evidence="3" key="1">
    <citation type="journal article" date="2011" name="Genome Biol.">
        <title>The draft genome of the carcinogenic human liver fluke Clonorchis sinensis.</title>
        <authorList>
            <person name="Wang X."/>
            <person name="Chen W."/>
            <person name="Huang Y."/>
            <person name="Sun J."/>
            <person name="Men J."/>
            <person name="Liu H."/>
            <person name="Luo F."/>
            <person name="Guo L."/>
            <person name="Lv X."/>
            <person name="Deng C."/>
            <person name="Zhou C."/>
            <person name="Fan Y."/>
            <person name="Li X."/>
            <person name="Huang L."/>
            <person name="Hu Y."/>
            <person name="Liang C."/>
            <person name="Hu X."/>
            <person name="Xu J."/>
            <person name="Yu X."/>
        </authorList>
    </citation>
    <scope>NUCLEOTIDE SEQUENCE [LARGE SCALE GENOMIC DNA]</scope>
    <source>
        <strain evidence="3">Henan</strain>
    </source>
</reference>
<evidence type="ECO:0000256" key="1">
    <source>
        <dbReference type="PROSITE-ProRule" id="PRU00047"/>
    </source>
</evidence>
<dbReference type="SUPFAM" id="SSF50630">
    <property type="entry name" value="Acid proteases"/>
    <property type="match status" value="1"/>
</dbReference>
<dbReference type="PANTHER" id="PTHR33198">
    <property type="entry name" value="ANK_REP_REGION DOMAIN-CONTAINING PROTEIN-RELATED"/>
    <property type="match status" value="1"/>
</dbReference>
<dbReference type="Gene3D" id="4.10.60.10">
    <property type="entry name" value="Zinc finger, CCHC-type"/>
    <property type="match status" value="1"/>
</dbReference>
<keyword evidence="1" id="KW-0862">Zinc</keyword>
<keyword evidence="4" id="KW-1185">Reference proteome</keyword>
<evidence type="ECO:0000259" key="2">
    <source>
        <dbReference type="PROSITE" id="PS50158"/>
    </source>
</evidence>
<reference key="2">
    <citation type="submission" date="2011-10" db="EMBL/GenBank/DDBJ databases">
        <title>The genome and transcriptome sequence of Clonorchis sinensis provide insights into the carcinogenic liver fluke.</title>
        <authorList>
            <person name="Wang X."/>
            <person name="Huang Y."/>
            <person name="Chen W."/>
            <person name="Liu H."/>
            <person name="Guo L."/>
            <person name="Chen Y."/>
            <person name="Luo F."/>
            <person name="Zhou W."/>
            <person name="Sun J."/>
            <person name="Mao Q."/>
            <person name="Liang P."/>
            <person name="Zhou C."/>
            <person name="Tian Y."/>
            <person name="Men J."/>
            <person name="Lv X."/>
            <person name="Huang L."/>
            <person name="Zhou J."/>
            <person name="Hu Y."/>
            <person name="Li R."/>
            <person name="Zhang F."/>
            <person name="Lei H."/>
            <person name="Li X."/>
            <person name="Hu X."/>
            <person name="Liang C."/>
            <person name="Xu J."/>
            <person name="Wu Z."/>
            <person name="Yu X."/>
        </authorList>
    </citation>
    <scope>NUCLEOTIDE SEQUENCE</scope>
    <source>
        <strain>Henan</strain>
    </source>
</reference>
<keyword evidence="1" id="KW-0479">Metal-binding</keyword>
<keyword evidence="1" id="KW-0863">Zinc-finger</keyword>
<dbReference type="PROSITE" id="PS50158">
    <property type="entry name" value="ZF_CCHC"/>
    <property type="match status" value="1"/>
</dbReference>